<protein>
    <recommendedName>
        <fullName evidence="3">Hsp20/alpha crystallin family protein</fullName>
    </recommendedName>
</protein>
<dbReference type="CDD" id="cd00298">
    <property type="entry name" value="ACD_sHsps_p23-like"/>
    <property type="match status" value="1"/>
</dbReference>
<name>A0A1G9SYX8_9EURY</name>
<evidence type="ECO:0000313" key="2">
    <source>
        <dbReference type="Proteomes" id="UP000199451"/>
    </source>
</evidence>
<organism evidence="1 2">
    <name type="scientific">Halogranum gelatinilyticum</name>
    <dbReference type="NCBI Taxonomy" id="660521"/>
    <lineage>
        <taxon>Archaea</taxon>
        <taxon>Methanobacteriati</taxon>
        <taxon>Methanobacteriota</taxon>
        <taxon>Stenosarchaea group</taxon>
        <taxon>Halobacteria</taxon>
        <taxon>Halobacteriales</taxon>
        <taxon>Haloferacaceae</taxon>
    </lineage>
</organism>
<sequence>MSQQLFEGRDDRFLRRYDYDDQWVVAADLRVSDEAVDVDIVGQTAIVVVDAGDRLFETEFELPGSDAQVFMKNGVLTITGSQ</sequence>
<dbReference type="STRING" id="660521.SAMN04487949_1554"/>
<dbReference type="InterPro" id="IPR055551">
    <property type="entry name" value="DUF7127"/>
</dbReference>
<dbReference type="AlphaFoldDB" id="A0A1G9SYX8"/>
<gene>
    <name evidence="1" type="ORF">SAMN04487949_1554</name>
</gene>
<reference evidence="2" key="1">
    <citation type="submission" date="2016-10" db="EMBL/GenBank/DDBJ databases">
        <authorList>
            <person name="Varghese N."/>
            <person name="Submissions S."/>
        </authorList>
    </citation>
    <scope>NUCLEOTIDE SEQUENCE [LARGE SCALE GENOMIC DNA]</scope>
    <source>
        <strain evidence="2">CGMCC 1.10119</strain>
    </source>
</reference>
<evidence type="ECO:0000313" key="1">
    <source>
        <dbReference type="EMBL" id="SDM40634.1"/>
    </source>
</evidence>
<accession>A0A1G9SYX8</accession>
<keyword evidence="2" id="KW-1185">Reference proteome</keyword>
<dbReference type="Pfam" id="PF23444">
    <property type="entry name" value="DUF7127"/>
    <property type="match status" value="1"/>
</dbReference>
<dbReference type="RefSeq" id="WP_089696059.1">
    <property type="nucleotide sequence ID" value="NZ_FNHL01000002.1"/>
</dbReference>
<proteinExistence type="predicted"/>
<dbReference type="OrthoDB" id="304071at2157"/>
<dbReference type="Proteomes" id="UP000199451">
    <property type="component" value="Unassembled WGS sequence"/>
</dbReference>
<evidence type="ECO:0008006" key="3">
    <source>
        <dbReference type="Google" id="ProtNLM"/>
    </source>
</evidence>
<dbReference type="EMBL" id="FNHL01000002">
    <property type="protein sequence ID" value="SDM40634.1"/>
    <property type="molecule type" value="Genomic_DNA"/>
</dbReference>